<comment type="caution">
    <text evidence="2">The sequence shown here is derived from an EMBL/GenBank/DDBJ whole genome shotgun (WGS) entry which is preliminary data.</text>
</comment>
<dbReference type="InterPro" id="IPR028939">
    <property type="entry name" value="P5C_Rdtase_cat_N"/>
</dbReference>
<dbReference type="Proteomes" id="UP000551563">
    <property type="component" value="Unassembled WGS sequence"/>
</dbReference>
<dbReference type="AlphaFoldDB" id="A0A7V6PGE0"/>
<proteinExistence type="predicted"/>
<name>A0A7V6PGE0_9HYPH</name>
<evidence type="ECO:0000313" key="3">
    <source>
        <dbReference type="Proteomes" id="UP000551563"/>
    </source>
</evidence>
<feature type="domain" description="Pyrroline-5-carboxylate reductase catalytic N-terminal" evidence="1">
    <location>
        <begin position="6"/>
        <end position="80"/>
    </location>
</feature>
<organism evidence="2 3">
    <name type="scientific">Brucella intermedia</name>
    <dbReference type="NCBI Taxonomy" id="94625"/>
    <lineage>
        <taxon>Bacteria</taxon>
        <taxon>Pseudomonadati</taxon>
        <taxon>Pseudomonadota</taxon>
        <taxon>Alphaproteobacteria</taxon>
        <taxon>Hyphomicrobiales</taxon>
        <taxon>Brucellaceae</taxon>
        <taxon>Brucella/Ochrobactrum group</taxon>
        <taxon>Brucella</taxon>
    </lineage>
</organism>
<evidence type="ECO:0000259" key="1">
    <source>
        <dbReference type="Pfam" id="PF03807"/>
    </source>
</evidence>
<dbReference type="InterPro" id="IPR036291">
    <property type="entry name" value="NAD(P)-bd_dom_sf"/>
</dbReference>
<dbReference type="EMBL" id="DUMN01000661">
    <property type="protein sequence ID" value="HHV70504.1"/>
    <property type="molecule type" value="Genomic_DNA"/>
</dbReference>
<protein>
    <submittedName>
        <fullName evidence="2">NAD(P)-binding domain-containing protein</fullName>
    </submittedName>
</protein>
<sequence length="80" mass="8478">MHDTVILVGCGNMGFAMLKGWLDSGILKAKDVYVVEPTEALRDRAAGAGVHAFADADALPSDLKPRMVLVAVKPQVMAKV</sequence>
<dbReference type="Gene3D" id="3.40.50.720">
    <property type="entry name" value="NAD(P)-binding Rossmann-like Domain"/>
    <property type="match status" value="1"/>
</dbReference>
<dbReference type="Pfam" id="PF03807">
    <property type="entry name" value="F420_oxidored"/>
    <property type="match status" value="1"/>
</dbReference>
<evidence type="ECO:0000313" key="2">
    <source>
        <dbReference type="EMBL" id="HHV70504.1"/>
    </source>
</evidence>
<gene>
    <name evidence="2" type="ORF">GXX48_23190</name>
</gene>
<feature type="non-terminal residue" evidence="2">
    <location>
        <position position="80"/>
    </location>
</feature>
<accession>A0A7V6PGE0</accession>
<reference evidence="2 3" key="1">
    <citation type="journal article" date="2020" name="Biotechnol. Biofuels">
        <title>New insights from the biogas microbiome by comprehensive genome-resolved metagenomics of nearly 1600 species originating from multiple anaerobic digesters.</title>
        <authorList>
            <person name="Campanaro S."/>
            <person name="Treu L."/>
            <person name="Rodriguez-R L.M."/>
            <person name="Kovalovszki A."/>
            <person name="Ziels R.M."/>
            <person name="Maus I."/>
            <person name="Zhu X."/>
            <person name="Kougias P.G."/>
            <person name="Basile A."/>
            <person name="Luo G."/>
            <person name="Schluter A."/>
            <person name="Konstantinidis K.T."/>
            <person name="Angelidaki I."/>
        </authorList>
    </citation>
    <scope>NUCLEOTIDE SEQUENCE [LARGE SCALE GENOMIC DNA]</scope>
    <source>
        <strain evidence="2">AS04akNAM_66</strain>
    </source>
</reference>
<dbReference type="SUPFAM" id="SSF51735">
    <property type="entry name" value="NAD(P)-binding Rossmann-fold domains"/>
    <property type="match status" value="1"/>
</dbReference>